<feature type="domain" description="Glycosyl hydrolase-like 10" evidence="2">
    <location>
        <begin position="126"/>
        <end position="430"/>
    </location>
</feature>
<proteinExistence type="predicted"/>
<keyword evidence="1" id="KW-0732">Signal</keyword>
<dbReference type="Gene3D" id="3.20.20.80">
    <property type="entry name" value="Glycosidases"/>
    <property type="match status" value="1"/>
</dbReference>
<accession>A0A4R7PXV6</accession>
<dbReference type="Proteomes" id="UP000294689">
    <property type="component" value="Unassembled WGS sequence"/>
</dbReference>
<dbReference type="InterPro" id="IPR052177">
    <property type="entry name" value="Divisome_Glycosyl_Hydrolase"/>
</dbReference>
<dbReference type="PANTHER" id="PTHR43405">
    <property type="entry name" value="GLYCOSYL HYDROLASE DIGH"/>
    <property type="match status" value="1"/>
</dbReference>
<protein>
    <submittedName>
        <fullName evidence="3">Uncharacterized lipoprotein YddW (UPF0748 family)</fullName>
    </submittedName>
</protein>
<dbReference type="InterPro" id="IPR003790">
    <property type="entry name" value="GHL10"/>
</dbReference>
<sequence length="597" mass="67947">MWTYNPLILSPQRTNVKSFFPFNLNFNFCQILSAKLMPLKLKFVLLIVLYLVTTFTIHAQIDSKPTPNDAELLESFIKKEPTAPHSETEVRVGYGEDRAANAAKVKDAAALDEAPVFKQSPYVMREFRAAWVATVANINWPSRNGLSTRQQQEEAIQLLDFLKAHHYNAVIFQARPQADALYHSYLEPWSFFLSGEVGKEPSPWYDPLQFWIDAAHERGMELHVWLNPYRAHHGTGGAVVPKSLVKTNPDIMVPLRNGMWWMDPSKQATQDHSSAVVMDIVRRYNIDGIHFDDYFYPYASYNGGQDFPDAVSYQAYIKSGGKLSKADWRRAAVNTFVKRIYQEIKAEKPEVKFGISPFGIWRPGFPKSIRGLDQYNELYADAKLWLNEGWIDYFTPQLYWKIDKSGQSFPLLLEWWEQENTQKRHLWPGIRIDYGRDAANVDETINQIKLTRSLTAESVGTAHWSISSLLNDRKLAKALLDGPYKKQALVPASPWLNATPPATPQVDTKMDGHTLTISWNHTATEGISNWVVFYKYGETWDYIILDKTKDSITLALFSGGLEDRESLTAIGVTAVDKTGNQSSFNAVELNEMVLGTS</sequence>
<name>A0A4R7PXV6_9FLAO</name>
<keyword evidence="3" id="KW-0449">Lipoprotein</keyword>
<organism evidence="3 4">
    <name type="scientific">Gelidibacter sediminis</name>
    <dbReference type="NCBI Taxonomy" id="1608710"/>
    <lineage>
        <taxon>Bacteria</taxon>
        <taxon>Pseudomonadati</taxon>
        <taxon>Bacteroidota</taxon>
        <taxon>Flavobacteriia</taxon>
        <taxon>Flavobacteriales</taxon>
        <taxon>Flavobacteriaceae</taxon>
        <taxon>Gelidibacter</taxon>
    </lineage>
</organism>
<evidence type="ECO:0000313" key="4">
    <source>
        <dbReference type="Proteomes" id="UP000294689"/>
    </source>
</evidence>
<keyword evidence="4" id="KW-1185">Reference proteome</keyword>
<dbReference type="Pfam" id="PF02638">
    <property type="entry name" value="GHL10"/>
    <property type="match status" value="1"/>
</dbReference>
<dbReference type="SUPFAM" id="SSF51445">
    <property type="entry name" value="(Trans)glycosidases"/>
    <property type="match status" value="1"/>
</dbReference>
<gene>
    <name evidence="3" type="ORF">BXY82_1798</name>
</gene>
<evidence type="ECO:0000313" key="3">
    <source>
        <dbReference type="EMBL" id="TDU39768.1"/>
    </source>
</evidence>
<dbReference type="InterPro" id="IPR017853">
    <property type="entry name" value="GH"/>
</dbReference>
<dbReference type="PANTHER" id="PTHR43405:SF1">
    <property type="entry name" value="GLYCOSYL HYDROLASE DIGH"/>
    <property type="match status" value="1"/>
</dbReference>
<dbReference type="AlphaFoldDB" id="A0A4R7PXV6"/>
<evidence type="ECO:0000259" key="2">
    <source>
        <dbReference type="Pfam" id="PF02638"/>
    </source>
</evidence>
<evidence type="ECO:0000256" key="1">
    <source>
        <dbReference type="ARBA" id="ARBA00022729"/>
    </source>
</evidence>
<dbReference type="EMBL" id="SOBW01000008">
    <property type="protein sequence ID" value="TDU39768.1"/>
    <property type="molecule type" value="Genomic_DNA"/>
</dbReference>
<reference evidence="3 4" key="1">
    <citation type="submission" date="2019-03" db="EMBL/GenBank/DDBJ databases">
        <title>Genomic Encyclopedia of Archaeal and Bacterial Type Strains, Phase II (KMG-II): from individual species to whole genera.</title>
        <authorList>
            <person name="Goeker M."/>
        </authorList>
    </citation>
    <scope>NUCLEOTIDE SEQUENCE [LARGE SCALE GENOMIC DNA]</scope>
    <source>
        <strain evidence="3 4">DSM 28135</strain>
    </source>
</reference>
<comment type="caution">
    <text evidence="3">The sequence shown here is derived from an EMBL/GenBank/DDBJ whole genome shotgun (WGS) entry which is preliminary data.</text>
</comment>